<keyword evidence="9" id="KW-1185">Reference proteome</keyword>
<dbReference type="EMBL" id="KQ971405">
    <property type="protein sequence ID" value="EFA12861.1"/>
    <property type="molecule type" value="Genomic_DNA"/>
</dbReference>
<keyword evidence="2" id="KW-0645">Protease</keyword>
<dbReference type="Pfam" id="PF00098">
    <property type="entry name" value="zf-CCHC"/>
    <property type="match status" value="1"/>
</dbReference>
<dbReference type="InterPro" id="IPR000477">
    <property type="entry name" value="RT_dom"/>
</dbReference>
<dbReference type="InterPro" id="IPR036875">
    <property type="entry name" value="Znf_CCHC_sf"/>
</dbReference>
<keyword evidence="5" id="KW-0862">Zinc</keyword>
<dbReference type="PhylomeDB" id="D7EJT6"/>
<proteinExistence type="predicted"/>
<dbReference type="InterPro" id="IPR001878">
    <property type="entry name" value="Znf_CCHC"/>
</dbReference>
<dbReference type="SUPFAM" id="SSF57756">
    <property type="entry name" value="Retrovirus zinc finger-like domains"/>
    <property type="match status" value="1"/>
</dbReference>
<dbReference type="InterPro" id="IPR051320">
    <property type="entry name" value="Viral_Replic_Matur_Polypro"/>
</dbReference>
<dbReference type="InterPro" id="IPR041577">
    <property type="entry name" value="RT_RNaseH_2"/>
</dbReference>
<keyword evidence="3" id="KW-0378">Hydrolase</keyword>
<dbReference type="STRING" id="7070.D7EJT6"/>
<dbReference type="HOGENOM" id="CLU_790698_0_0_1"/>
<keyword evidence="3" id="KW-0064">Aspartyl protease</keyword>
<dbReference type="eggNOG" id="KOG0017">
    <property type="taxonomic scope" value="Eukaryota"/>
</dbReference>
<evidence type="ECO:0000256" key="2">
    <source>
        <dbReference type="ARBA" id="ARBA00022670"/>
    </source>
</evidence>
<dbReference type="GO" id="GO:0003964">
    <property type="term" value="F:RNA-directed DNA polymerase activity"/>
    <property type="evidence" value="ECO:0007669"/>
    <property type="project" value="UniProtKB-EC"/>
</dbReference>
<dbReference type="Pfam" id="PF17919">
    <property type="entry name" value="RT_RNaseH_2"/>
    <property type="match status" value="1"/>
</dbReference>
<evidence type="ECO:0000313" key="8">
    <source>
        <dbReference type="EMBL" id="EFA12861.1"/>
    </source>
</evidence>
<evidence type="ECO:0000313" key="9">
    <source>
        <dbReference type="Proteomes" id="UP000007266"/>
    </source>
</evidence>
<organism evidence="8 9">
    <name type="scientific">Tribolium castaneum</name>
    <name type="common">Red flour beetle</name>
    <dbReference type="NCBI Taxonomy" id="7070"/>
    <lineage>
        <taxon>Eukaryota</taxon>
        <taxon>Metazoa</taxon>
        <taxon>Ecdysozoa</taxon>
        <taxon>Arthropoda</taxon>
        <taxon>Hexapoda</taxon>
        <taxon>Insecta</taxon>
        <taxon>Pterygota</taxon>
        <taxon>Neoptera</taxon>
        <taxon>Endopterygota</taxon>
        <taxon>Coleoptera</taxon>
        <taxon>Polyphaga</taxon>
        <taxon>Cucujiformia</taxon>
        <taxon>Tenebrionidae</taxon>
        <taxon>Tenebrionidae incertae sedis</taxon>
        <taxon>Tribolium</taxon>
    </lineage>
</organism>
<feature type="domain" description="CCHC-type" evidence="7">
    <location>
        <begin position="55"/>
        <end position="69"/>
    </location>
</feature>
<dbReference type="GO" id="GO:0003677">
    <property type="term" value="F:DNA binding"/>
    <property type="evidence" value="ECO:0007669"/>
    <property type="project" value="UniProtKB-KW"/>
</dbReference>
<reference evidence="8 9" key="2">
    <citation type="journal article" date="2010" name="Nucleic Acids Res.">
        <title>BeetleBase in 2010: revisions to provide comprehensive genomic information for Tribolium castaneum.</title>
        <authorList>
            <person name="Kim H.S."/>
            <person name="Murphy T."/>
            <person name="Xia J."/>
            <person name="Caragea D."/>
            <person name="Park Y."/>
            <person name="Beeman R.W."/>
            <person name="Lorenzen M.D."/>
            <person name="Butcher S."/>
            <person name="Manak J.R."/>
            <person name="Brown S.J."/>
        </authorList>
    </citation>
    <scope>NUCLEOTIDE SEQUENCE [LARGE SCALE GENOMIC DNA]</scope>
    <source>
        <strain evidence="8 9">Georgia GA2</strain>
    </source>
</reference>
<dbReference type="Pfam" id="PF00078">
    <property type="entry name" value="RVT_1"/>
    <property type="match status" value="1"/>
</dbReference>
<dbReference type="SUPFAM" id="SSF56672">
    <property type="entry name" value="DNA/RNA polymerases"/>
    <property type="match status" value="1"/>
</dbReference>
<dbReference type="GO" id="GO:0006508">
    <property type="term" value="P:proteolysis"/>
    <property type="evidence" value="ECO:0007669"/>
    <property type="project" value="UniProtKB-KW"/>
</dbReference>
<evidence type="ECO:0000256" key="6">
    <source>
        <dbReference type="SAM" id="MobiDB-lite"/>
    </source>
</evidence>
<dbReference type="FunFam" id="3.30.70.270:FF:000020">
    <property type="entry name" value="Transposon Tf2-6 polyprotein-like Protein"/>
    <property type="match status" value="1"/>
</dbReference>
<feature type="region of interest" description="Disordered" evidence="6">
    <location>
        <begin position="1"/>
        <end position="43"/>
    </location>
</feature>
<dbReference type="InParanoid" id="D7EJT6"/>
<dbReference type="InterPro" id="IPR043128">
    <property type="entry name" value="Rev_trsase/Diguanyl_cyclase"/>
</dbReference>
<dbReference type="Gene3D" id="3.30.70.270">
    <property type="match status" value="2"/>
</dbReference>
<name>D7EJT6_TRICA</name>
<evidence type="ECO:0000256" key="4">
    <source>
        <dbReference type="ARBA" id="ARBA00023125"/>
    </source>
</evidence>
<dbReference type="GO" id="GO:0004190">
    <property type="term" value="F:aspartic-type endopeptidase activity"/>
    <property type="evidence" value="ECO:0007669"/>
    <property type="project" value="UniProtKB-KW"/>
</dbReference>
<dbReference type="GO" id="GO:0008270">
    <property type="term" value="F:zinc ion binding"/>
    <property type="evidence" value="ECO:0007669"/>
    <property type="project" value="UniProtKB-KW"/>
</dbReference>
<dbReference type="InterPro" id="IPR043502">
    <property type="entry name" value="DNA/RNA_pol_sf"/>
</dbReference>
<dbReference type="PROSITE" id="PS50158">
    <property type="entry name" value="ZF_CCHC"/>
    <property type="match status" value="1"/>
</dbReference>
<dbReference type="EC" id="2.7.7.49" evidence="1"/>
<evidence type="ECO:0000256" key="5">
    <source>
        <dbReference type="PROSITE-ProRule" id="PRU00047"/>
    </source>
</evidence>
<dbReference type="AlphaFoldDB" id="D7EJT6"/>
<dbReference type="PANTHER" id="PTHR33064:SF37">
    <property type="entry name" value="RIBONUCLEASE H"/>
    <property type="match status" value="1"/>
</dbReference>
<dbReference type="PANTHER" id="PTHR33064">
    <property type="entry name" value="POL PROTEIN"/>
    <property type="match status" value="1"/>
</dbReference>
<keyword evidence="4" id="KW-0238">DNA-binding</keyword>
<evidence type="ECO:0000256" key="1">
    <source>
        <dbReference type="ARBA" id="ARBA00012493"/>
    </source>
</evidence>
<dbReference type="Proteomes" id="UP000007266">
    <property type="component" value="Unassembled WGS sequence"/>
</dbReference>
<gene>
    <name evidence="8" type="primary">GLEAN_06946</name>
    <name evidence="8" type="ORF">TcasGA2_TC006946</name>
</gene>
<accession>D7EJT6</accession>
<evidence type="ECO:0000259" key="7">
    <source>
        <dbReference type="PROSITE" id="PS50158"/>
    </source>
</evidence>
<feature type="compositionally biased region" description="Low complexity" evidence="6">
    <location>
        <begin position="20"/>
        <end position="40"/>
    </location>
</feature>
<keyword evidence="5" id="KW-0863">Zinc-finger</keyword>
<reference evidence="8 9" key="1">
    <citation type="journal article" date="2008" name="Nature">
        <title>The genome of the model beetle and pest Tribolium castaneum.</title>
        <authorList>
            <consortium name="Tribolium Genome Sequencing Consortium"/>
            <person name="Richards S."/>
            <person name="Gibbs R.A."/>
            <person name="Weinstock G.M."/>
            <person name="Brown S.J."/>
            <person name="Denell R."/>
            <person name="Beeman R.W."/>
            <person name="Gibbs R."/>
            <person name="Beeman R.W."/>
            <person name="Brown S.J."/>
            <person name="Bucher G."/>
            <person name="Friedrich M."/>
            <person name="Grimmelikhuijzen C.J."/>
            <person name="Klingler M."/>
            <person name="Lorenzen M."/>
            <person name="Richards S."/>
            <person name="Roth S."/>
            <person name="Schroder R."/>
            <person name="Tautz D."/>
            <person name="Zdobnov E.M."/>
            <person name="Muzny D."/>
            <person name="Gibbs R.A."/>
            <person name="Weinstock G.M."/>
            <person name="Attaway T."/>
            <person name="Bell S."/>
            <person name="Buhay C.J."/>
            <person name="Chandrabose M.N."/>
            <person name="Chavez D."/>
            <person name="Clerk-Blankenburg K.P."/>
            <person name="Cree A."/>
            <person name="Dao M."/>
            <person name="Davis C."/>
            <person name="Chacko J."/>
            <person name="Dinh H."/>
            <person name="Dugan-Rocha S."/>
            <person name="Fowler G."/>
            <person name="Garner T.T."/>
            <person name="Garnes J."/>
            <person name="Gnirke A."/>
            <person name="Hawes A."/>
            <person name="Hernandez J."/>
            <person name="Hines S."/>
            <person name="Holder M."/>
            <person name="Hume J."/>
            <person name="Jhangiani S.N."/>
            <person name="Joshi V."/>
            <person name="Khan Z.M."/>
            <person name="Jackson L."/>
            <person name="Kovar C."/>
            <person name="Kowis A."/>
            <person name="Lee S."/>
            <person name="Lewis L.R."/>
            <person name="Margolis J."/>
            <person name="Morgan M."/>
            <person name="Nazareth L.V."/>
            <person name="Nguyen N."/>
            <person name="Okwuonu G."/>
            <person name="Parker D."/>
            <person name="Richards S."/>
            <person name="Ruiz S.J."/>
            <person name="Santibanez J."/>
            <person name="Savard J."/>
            <person name="Scherer S.E."/>
            <person name="Schneider B."/>
            <person name="Sodergren E."/>
            <person name="Tautz D."/>
            <person name="Vattahil S."/>
            <person name="Villasana D."/>
            <person name="White C.S."/>
            <person name="Wright R."/>
            <person name="Park Y."/>
            <person name="Beeman R.W."/>
            <person name="Lord J."/>
            <person name="Oppert B."/>
            <person name="Lorenzen M."/>
            <person name="Brown S."/>
            <person name="Wang L."/>
            <person name="Savard J."/>
            <person name="Tautz D."/>
            <person name="Richards S."/>
            <person name="Weinstock G."/>
            <person name="Gibbs R.A."/>
            <person name="Liu Y."/>
            <person name="Worley K."/>
            <person name="Weinstock G."/>
            <person name="Elsik C.G."/>
            <person name="Reese J.T."/>
            <person name="Elhaik E."/>
            <person name="Landan G."/>
            <person name="Graur D."/>
            <person name="Arensburger P."/>
            <person name="Atkinson P."/>
            <person name="Beeman R.W."/>
            <person name="Beidler J."/>
            <person name="Brown S.J."/>
            <person name="Demuth J.P."/>
            <person name="Drury D.W."/>
            <person name="Du Y.Z."/>
            <person name="Fujiwara H."/>
            <person name="Lorenzen M."/>
            <person name="Maselli V."/>
            <person name="Osanai M."/>
            <person name="Park Y."/>
            <person name="Robertson H.M."/>
            <person name="Tu Z."/>
            <person name="Wang J.J."/>
            <person name="Wang S."/>
            <person name="Richards S."/>
            <person name="Song H."/>
            <person name="Zhang L."/>
            <person name="Sodergren E."/>
            <person name="Werner D."/>
            <person name="Stanke M."/>
            <person name="Morgenstern B."/>
            <person name="Solovyev V."/>
            <person name="Kosarev P."/>
            <person name="Brown G."/>
            <person name="Chen H.C."/>
            <person name="Ermolaeva O."/>
            <person name="Hlavina W."/>
            <person name="Kapustin Y."/>
            <person name="Kiryutin B."/>
            <person name="Kitts P."/>
            <person name="Maglott D."/>
            <person name="Pruitt K."/>
            <person name="Sapojnikov V."/>
            <person name="Souvorov A."/>
            <person name="Mackey A.J."/>
            <person name="Waterhouse R.M."/>
            <person name="Wyder S."/>
            <person name="Zdobnov E.M."/>
            <person name="Zdobnov E.M."/>
            <person name="Wyder S."/>
            <person name="Kriventseva E.V."/>
            <person name="Kadowaki T."/>
            <person name="Bork P."/>
            <person name="Aranda M."/>
            <person name="Bao R."/>
            <person name="Beermann A."/>
            <person name="Berns N."/>
            <person name="Bolognesi R."/>
            <person name="Bonneton F."/>
            <person name="Bopp D."/>
            <person name="Brown S.J."/>
            <person name="Bucher G."/>
            <person name="Butts T."/>
            <person name="Chaumot A."/>
            <person name="Denell R.E."/>
            <person name="Ferrier D.E."/>
            <person name="Friedrich M."/>
            <person name="Gordon C.M."/>
            <person name="Jindra M."/>
            <person name="Klingler M."/>
            <person name="Lan Q."/>
            <person name="Lattorff H.M."/>
            <person name="Laudet V."/>
            <person name="von Levetsow C."/>
            <person name="Liu Z."/>
            <person name="Lutz R."/>
            <person name="Lynch J.A."/>
            <person name="da Fonseca R.N."/>
            <person name="Posnien N."/>
            <person name="Reuter R."/>
            <person name="Roth S."/>
            <person name="Savard J."/>
            <person name="Schinko J.B."/>
            <person name="Schmitt C."/>
            <person name="Schoppmeier M."/>
            <person name="Schroder R."/>
            <person name="Shippy T.D."/>
            <person name="Simonnet F."/>
            <person name="Marques-Souza H."/>
            <person name="Tautz D."/>
            <person name="Tomoyasu Y."/>
            <person name="Trauner J."/>
            <person name="Van der Zee M."/>
            <person name="Vervoort M."/>
            <person name="Wittkopp N."/>
            <person name="Wimmer E.A."/>
            <person name="Yang X."/>
            <person name="Jones A.K."/>
            <person name="Sattelle D.B."/>
            <person name="Ebert P.R."/>
            <person name="Nelson D."/>
            <person name="Scott J.G."/>
            <person name="Beeman R.W."/>
            <person name="Muthukrishnan S."/>
            <person name="Kramer K.J."/>
            <person name="Arakane Y."/>
            <person name="Beeman R.W."/>
            <person name="Zhu Q."/>
            <person name="Hogenkamp D."/>
            <person name="Dixit R."/>
            <person name="Oppert B."/>
            <person name="Jiang H."/>
            <person name="Zou Z."/>
            <person name="Marshall J."/>
            <person name="Elpidina E."/>
            <person name="Vinokurov K."/>
            <person name="Oppert C."/>
            <person name="Zou Z."/>
            <person name="Evans J."/>
            <person name="Lu Z."/>
            <person name="Zhao P."/>
            <person name="Sumathipala N."/>
            <person name="Altincicek B."/>
            <person name="Vilcinskas A."/>
            <person name="Williams M."/>
            <person name="Hultmark D."/>
            <person name="Hetru C."/>
            <person name="Jiang H."/>
            <person name="Grimmelikhuijzen C.J."/>
            <person name="Hauser F."/>
            <person name="Cazzamali G."/>
            <person name="Williamson M."/>
            <person name="Park Y."/>
            <person name="Li B."/>
            <person name="Tanaka Y."/>
            <person name="Predel R."/>
            <person name="Neupert S."/>
            <person name="Schachtner J."/>
            <person name="Verleyen P."/>
            <person name="Raible F."/>
            <person name="Bork P."/>
            <person name="Friedrich M."/>
            <person name="Walden K.K."/>
            <person name="Robertson H.M."/>
            <person name="Angeli S."/>
            <person name="Foret S."/>
            <person name="Bucher G."/>
            <person name="Schuetz S."/>
            <person name="Maleszka R."/>
            <person name="Wimmer E.A."/>
            <person name="Beeman R.W."/>
            <person name="Lorenzen M."/>
            <person name="Tomoyasu Y."/>
            <person name="Miller S.C."/>
            <person name="Grossmann D."/>
            <person name="Bucher G."/>
        </authorList>
    </citation>
    <scope>NUCLEOTIDE SEQUENCE [LARGE SCALE GENOMIC DNA]</scope>
    <source>
        <strain evidence="8 9">Georgia GA2</strain>
    </source>
</reference>
<keyword evidence="5" id="KW-0479">Metal-binding</keyword>
<dbReference type="SMART" id="SM00343">
    <property type="entry name" value="ZnF_C2HC"/>
    <property type="match status" value="2"/>
</dbReference>
<dbReference type="OMA" id="HKASECH"/>
<dbReference type="Gene3D" id="4.10.60.10">
    <property type="entry name" value="Zinc finger, CCHC-type"/>
    <property type="match status" value="1"/>
</dbReference>
<sequence length="351" mass="39355">MNEISGSERQAGANLGGSSGSSRTSGRQFTTQTKASSAVGVSGGSHRMMLGAHVRCFNCNITGHKASECHRPRREPGTCFECERGDHSERDCPVAANRKRTTVQAQADSTTNVIDSLSIAPYTILIHVTTKDEYIHKVFSDLINSHKVLVYLDDIIIATEDLDEYLLILREVFDLAATHKLEFRLDKCIFLNNETIYLGYLINEKGIRPNPENVKAMVEYPIPRNLKELHRFVGLASYFRRFISQFSTIAKALYDLLRKNAVFQFDADALNALETLKSKLISAPVLAIYSPSAETELHCDACAHGFKAVLTQHQGSGKFHTIFYFSQRTTDTESRYHSFELEFLAAVYAIR</sequence>
<evidence type="ECO:0000256" key="3">
    <source>
        <dbReference type="ARBA" id="ARBA00022750"/>
    </source>
</evidence>
<protein>
    <recommendedName>
        <fullName evidence="1">RNA-directed DNA polymerase</fullName>
        <ecNumber evidence="1">2.7.7.49</ecNumber>
    </recommendedName>
</protein>